<organism evidence="2 3">
    <name type="scientific">Vespula squamosa</name>
    <name type="common">Southern yellow jacket</name>
    <name type="synonym">Wasp</name>
    <dbReference type="NCBI Taxonomy" id="30214"/>
    <lineage>
        <taxon>Eukaryota</taxon>
        <taxon>Metazoa</taxon>
        <taxon>Ecdysozoa</taxon>
        <taxon>Arthropoda</taxon>
        <taxon>Hexapoda</taxon>
        <taxon>Insecta</taxon>
        <taxon>Pterygota</taxon>
        <taxon>Neoptera</taxon>
        <taxon>Endopterygota</taxon>
        <taxon>Hymenoptera</taxon>
        <taxon>Apocrita</taxon>
        <taxon>Aculeata</taxon>
        <taxon>Vespoidea</taxon>
        <taxon>Vespidae</taxon>
        <taxon>Vespinae</taxon>
        <taxon>Vespula</taxon>
    </lineage>
</organism>
<feature type="transmembrane region" description="Helical" evidence="1">
    <location>
        <begin position="179"/>
        <end position="195"/>
    </location>
</feature>
<dbReference type="Proteomes" id="UP001607302">
    <property type="component" value="Unassembled WGS sequence"/>
</dbReference>
<dbReference type="PANTHER" id="PTHR21824:SF4">
    <property type="entry name" value="TRANSMEMBRANE PROTEIN 177"/>
    <property type="match status" value="1"/>
</dbReference>
<reference evidence="2 3" key="1">
    <citation type="journal article" date="2024" name="Ann. Entomol. Soc. Am.">
        <title>Genomic analyses of the southern and eastern yellowjacket wasps (Hymenoptera: Vespidae) reveal evolutionary signatures of social life.</title>
        <authorList>
            <person name="Catto M.A."/>
            <person name="Caine P.B."/>
            <person name="Orr S.E."/>
            <person name="Hunt B.G."/>
            <person name="Goodisman M.A.D."/>
        </authorList>
    </citation>
    <scope>NUCLEOTIDE SEQUENCE [LARGE SCALE GENOMIC DNA]</scope>
    <source>
        <strain evidence="2">233</strain>
        <tissue evidence="2">Head and thorax</tissue>
    </source>
</reference>
<dbReference type="PANTHER" id="PTHR21824">
    <property type="entry name" value="TRANSMEMBRANE PROTEIN 177"/>
    <property type="match status" value="1"/>
</dbReference>
<dbReference type="InterPro" id="IPR026620">
    <property type="entry name" value="TMEM177"/>
</dbReference>
<keyword evidence="1" id="KW-0472">Membrane</keyword>
<sequence>MALQALGFNNMYYRRRKFHLIFGISASITAYCVNLMPHTIFLDKLENTVAFYRRGVRLRINNKVKELCKEVMDDLKLPENTQSLIKPFYVFGFHPFQAGTLNKMFGGIIGIPSNFLFHDTADAAVEKLVVNNKELDRMKEEANDLFNSLVLSKNAQKYVIAREILKIMSNEKKPSYRRILYLFFTLIGCAFWIAFKDAVRCRIDASIDENISKLGSNYINGGKEYYEKELKKNIALRSLMEKDGEKCYYIDGNEKHWRFISLPLSQRKSFFESKYLKLNNSLC</sequence>
<accession>A0ABD2C6E6</accession>
<evidence type="ECO:0000256" key="1">
    <source>
        <dbReference type="SAM" id="Phobius"/>
    </source>
</evidence>
<keyword evidence="3" id="KW-1185">Reference proteome</keyword>
<proteinExistence type="predicted"/>
<dbReference type="AlphaFoldDB" id="A0ABD2C6E6"/>
<comment type="caution">
    <text evidence="2">The sequence shown here is derived from an EMBL/GenBank/DDBJ whole genome shotgun (WGS) entry which is preliminary data.</text>
</comment>
<keyword evidence="1" id="KW-1133">Transmembrane helix</keyword>
<gene>
    <name evidence="2" type="ORF">V1478_000726</name>
</gene>
<protein>
    <submittedName>
        <fullName evidence="2">Transmembrane protein 177 isoform X1</fullName>
    </submittedName>
</protein>
<keyword evidence="1 2" id="KW-0812">Transmembrane</keyword>
<name>A0ABD2C6E6_VESSQ</name>
<evidence type="ECO:0000313" key="3">
    <source>
        <dbReference type="Proteomes" id="UP001607302"/>
    </source>
</evidence>
<feature type="transmembrane region" description="Helical" evidence="1">
    <location>
        <begin position="18"/>
        <end position="36"/>
    </location>
</feature>
<dbReference type="EMBL" id="JAUDFV010000020">
    <property type="protein sequence ID" value="KAL2740585.1"/>
    <property type="molecule type" value="Genomic_DNA"/>
</dbReference>
<evidence type="ECO:0000313" key="2">
    <source>
        <dbReference type="EMBL" id="KAL2740585.1"/>
    </source>
</evidence>